<gene>
    <name evidence="10" type="ORF">AAIK43_32265</name>
    <name evidence="9" type="ORF">FOC81_23515</name>
</gene>
<keyword evidence="5 7" id="KW-1133">Transmembrane helix</keyword>
<dbReference type="PANTHER" id="PTHR30353:SF0">
    <property type="entry name" value="TRANSMEMBRANE PROTEIN"/>
    <property type="match status" value="1"/>
</dbReference>
<keyword evidence="4 7" id="KW-0812">Transmembrane</keyword>
<keyword evidence="3 7" id="KW-1003">Cell membrane</keyword>
<feature type="transmembrane region" description="Helical" evidence="7">
    <location>
        <begin position="24"/>
        <end position="46"/>
    </location>
</feature>
<evidence type="ECO:0000313" key="12">
    <source>
        <dbReference type="Proteomes" id="UP001446337"/>
    </source>
</evidence>
<evidence type="ECO:0000256" key="4">
    <source>
        <dbReference type="ARBA" id="ARBA00022692"/>
    </source>
</evidence>
<sequence>MLEFFNMVLHIDQTLGVWVEQYGVWVYLVLFLIVFAETGLVVLPFLPGDSLLFIAGAFGATGHIDPLLMGGLLIVAAITGNTVNYAVGRYIGPRVFSMNLRFLDRGALMRTHAFYEKHGGKTIVMSRFIPVVRTFAPFVAGVADMSLARFQLFNILGALIWVVSLVAAGYFFGNIPLVREHLNTIVLLGLAAAIVPVVGAGLFKLVKARRGAR</sequence>
<dbReference type="Pfam" id="PF09335">
    <property type="entry name" value="VTT_dom"/>
    <property type="match status" value="1"/>
</dbReference>
<feature type="transmembrane region" description="Helical" evidence="7">
    <location>
        <begin position="66"/>
        <end position="87"/>
    </location>
</feature>
<feature type="transmembrane region" description="Helical" evidence="7">
    <location>
        <begin position="152"/>
        <end position="173"/>
    </location>
</feature>
<dbReference type="EMBL" id="CP154792">
    <property type="protein sequence ID" value="XAN16000.1"/>
    <property type="molecule type" value="Genomic_DNA"/>
</dbReference>
<evidence type="ECO:0000259" key="8">
    <source>
        <dbReference type="Pfam" id="PF09335"/>
    </source>
</evidence>
<dbReference type="RefSeq" id="WP_082775893.1">
    <property type="nucleotide sequence ID" value="NZ_BLWG01000015.1"/>
</dbReference>
<organism evidence="9 11">
    <name type="scientific">Achromobacter denitrificans</name>
    <name type="common">Alcaligenes denitrificans</name>
    <dbReference type="NCBI Taxonomy" id="32002"/>
    <lineage>
        <taxon>Bacteria</taxon>
        <taxon>Pseudomonadati</taxon>
        <taxon>Pseudomonadota</taxon>
        <taxon>Betaproteobacteria</taxon>
        <taxon>Burkholderiales</taxon>
        <taxon>Alcaligenaceae</taxon>
        <taxon>Achromobacter</taxon>
    </lineage>
</organism>
<dbReference type="AlphaFoldDB" id="A0A427WYR4"/>
<name>A0A427WYR4_ACHDE</name>
<evidence type="ECO:0000256" key="7">
    <source>
        <dbReference type="RuleBase" id="RU367016"/>
    </source>
</evidence>
<accession>A0A427WYR4</accession>
<evidence type="ECO:0000256" key="1">
    <source>
        <dbReference type="ARBA" id="ARBA00004651"/>
    </source>
</evidence>
<dbReference type="Proteomes" id="UP000509782">
    <property type="component" value="Chromosome"/>
</dbReference>
<dbReference type="InterPro" id="IPR032816">
    <property type="entry name" value="VTT_dom"/>
</dbReference>
<protein>
    <submittedName>
        <fullName evidence="9">VTT domain-containing protein</fullName>
    </submittedName>
</protein>
<dbReference type="OrthoDB" id="9813426at2"/>
<dbReference type="STRING" id="32002.BVK87_08445"/>
<feature type="transmembrane region" description="Helical" evidence="7">
    <location>
        <begin position="185"/>
        <end position="206"/>
    </location>
</feature>
<proteinExistence type="inferred from homology"/>
<evidence type="ECO:0000256" key="2">
    <source>
        <dbReference type="ARBA" id="ARBA00010792"/>
    </source>
</evidence>
<keyword evidence="6 7" id="KW-0472">Membrane</keyword>
<reference evidence="10 12" key="2">
    <citation type="submission" date="2024-05" db="EMBL/GenBank/DDBJ databases">
        <title>Achromobacter denitrificans. BP1, complete genome.</title>
        <authorList>
            <person name="Zhang B."/>
        </authorList>
    </citation>
    <scope>NUCLEOTIDE SEQUENCE [LARGE SCALE GENOMIC DNA]</scope>
    <source>
        <strain evidence="10 12">BP1</strain>
    </source>
</reference>
<dbReference type="Proteomes" id="UP001446337">
    <property type="component" value="Chromosome"/>
</dbReference>
<evidence type="ECO:0000313" key="9">
    <source>
        <dbReference type="EMBL" id="QKQ49517.1"/>
    </source>
</evidence>
<keyword evidence="12" id="KW-1185">Reference proteome</keyword>
<dbReference type="EMBL" id="CP054569">
    <property type="protein sequence ID" value="QKQ49517.1"/>
    <property type="molecule type" value="Genomic_DNA"/>
</dbReference>
<evidence type="ECO:0000313" key="10">
    <source>
        <dbReference type="EMBL" id="XAN16000.1"/>
    </source>
</evidence>
<reference evidence="9 11" key="1">
    <citation type="submission" date="2020-05" db="EMBL/GenBank/DDBJ databases">
        <title>FDA dAtabase for Regulatory Grade micrObial Sequences (FDA-ARGOS): Supporting development and validation of Infectious Disease Dx tests.</title>
        <authorList>
            <person name="Sproer C."/>
            <person name="Gronow S."/>
            <person name="Severitt S."/>
            <person name="Schroder I."/>
            <person name="Tallon L."/>
            <person name="Sadzewicz L."/>
            <person name="Zhao X."/>
            <person name="Vavikolanu K."/>
            <person name="Mehta A."/>
            <person name="Aluvathingal J."/>
            <person name="Nadendla S."/>
            <person name="Myers T."/>
            <person name="Yan Y."/>
            <person name="Sichtig H."/>
        </authorList>
    </citation>
    <scope>NUCLEOTIDE SEQUENCE [LARGE SCALE GENOMIC DNA]</scope>
    <source>
        <strain evidence="9 11">FDAARGOS_787</strain>
    </source>
</reference>
<evidence type="ECO:0000256" key="3">
    <source>
        <dbReference type="ARBA" id="ARBA00022475"/>
    </source>
</evidence>
<dbReference type="PANTHER" id="PTHR30353">
    <property type="entry name" value="INNER MEMBRANE PROTEIN DEDA-RELATED"/>
    <property type="match status" value="1"/>
</dbReference>
<dbReference type="InterPro" id="IPR032818">
    <property type="entry name" value="DedA-like"/>
</dbReference>
<dbReference type="GeneID" id="92848578"/>
<feature type="domain" description="VTT" evidence="8">
    <location>
        <begin position="46"/>
        <end position="170"/>
    </location>
</feature>
<evidence type="ECO:0000313" key="11">
    <source>
        <dbReference type="Proteomes" id="UP000509782"/>
    </source>
</evidence>
<dbReference type="GO" id="GO:0005886">
    <property type="term" value="C:plasma membrane"/>
    <property type="evidence" value="ECO:0007669"/>
    <property type="project" value="UniProtKB-SubCell"/>
</dbReference>
<comment type="subcellular location">
    <subcellularLocation>
        <location evidence="1 7">Cell membrane</location>
        <topology evidence="1 7">Multi-pass membrane protein</topology>
    </subcellularLocation>
</comment>
<comment type="similarity">
    <text evidence="2 7">Belongs to the DedA family.</text>
</comment>
<evidence type="ECO:0000256" key="5">
    <source>
        <dbReference type="ARBA" id="ARBA00022989"/>
    </source>
</evidence>
<evidence type="ECO:0000256" key="6">
    <source>
        <dbReference type="ARBA" id="ARBA00023136"/>
    </source>
</evidence>